<gene>
    <name evidence="1" type="ORF">MERR_LOCUS12169</name>
    <name evidence="2" type="ORF">MERR_LOCUS15680</name>
</gene>
<proteinExistence type="predicted"/>
<name>A0A6D2IS33_9BRAS</name>
<protein>
    <submittedName>
        <fullName evidence="2">Uncharacterized protein</fullName>
    </submittedName>
</protein>
<evidence type="ECO:0000313" key="3">
    <source>
        <dbReference type="Proteomes" id="UP000467841"/>
    </source>
</evidence>
<organism evidence="2 3">
    <name type="scientific">Microthlaspi erraticum</name>
    <dbReference type="NCBI Taxonomy" id="1685480"/>
    <lineage>
        <taxon>Eukaryota</taxon>
        <taxon>Viridiplantae</taxon>
        <taxon>Streptophyta</taxon>
        <taxon>Embryophyta</taxon>
        <taxon>Tracheophyta</taxon>
        <taxon>Spermatophyta</taxon>
        <taxon>Magnoliopsida</taxon>
        <taxon>eudicotyledons</taxon>
        <taxon>Gunneridae</taxon>
        <taxon>Pentapetalae</taxon>
        <taxon>rosids</taxon>
        <taxon>malvids</taxon>
        <taxon>Brassicales</taxon>
        <taxon>Brassicaceae</taxon>
        <taxon>Coluteocarpeae</taxon>
        <taxon>Microthlaspi</taxon>
    </lineage>
</organism>
<evidence type="ECO:0000313" key="1">
    <source>
        <dbReference type="EMBL" id="CAA7024934.1"/>
    </source>
</evidence>
<sequence length="72" mass="8199">MKIWDAYQSAEELKLPFSVFKENLPDRLSVNQFADFTWKEFERHSVGAAQNDSATIKGSHKLTEAALLETIV</sequence>
<dbReference type="EMBL" id="CACVBM020000954">
    <property type="protein sequence ID" value="CAA7024934.1"/>
    <property type="molecule type" value="Genomic_DNA"/>
</dbReference>
<accession>A0A6D2IS33</accession>
<evidence type="ECO:0000313" key="2">
    <source>
        <dbReference type="EMBL" id="CAA7028445.1"/>
    </source>
</evidence>
<reference evidence="2 3" key="1">
    <citation type="submission" date="2020-01" db="EMBL/GenBank/DDBJ databases">
        <authorList>
            <person name="Mishra B."/>
        </authorList>
    </citation>
    <scope>NUCLEOTIDE SEQUENCE [LARGE SCALE GENOMIC DNA]</scope>
</reference>
<dbReference type="Proteomes" id="UP000467841">
    <property type="component" value="Unassembled WGS sequence"/>
</dbReference>
<dbReference type="EMBL" id="CACVBM020001068">
    <property type="protein sequence ID" value="CAA7028445.1"/>
    <property type="molecule type" value="Genomic_DNA"/>
</dbReference>
<dbReference type="AlphaFoldDB" id="A0A6D2IS33"/>
<keyword evidence="3" id="KW-1185">Reference proteome</keyword>
<dbReference type="OrthoDB" id="10253408at2759"/>